<dbReference type="EMBL" id="CAEZVJ010000034">
    <property type="protein sequence ID" value="CAB4625729.1"/>
    <property type="molecule type" value="Genomic_DNA"/>
</dbReference>
<proteinExistence type="predicted"/>
<reference evidence="1" key="1">
    <citation type="submission" date="2020-05" db="EMBL/GenBank/DDBJ databases">
        <authorList>
            <person name="Chiriac C."/>
            <person name="Salcher M."/>
            <person name="Ghai R."/>
            <person name="Kavagutti S V."/>
        </authorList>
    </citation>
    <scope>NUCLEOTIDE SEQUENCE</scope>
</reference>
<sequence length="85" mass="9819">MKKIEKSLRNLRNNPEKAQFAELLAVCVYFFGKPHRHGGSHIVFRTGLLEDPRIVIQARGKSAKGYQVRQLLMLIDKMERDSSHD</sequence>
<dbReference type="AlphaFoldDB" id="A0A6J6IN07"/>
<organism evidence="1">
    <name type="scientific">freshwater metagenome</name>
    <dbReference type="NCBI Taxonomy" id="449393"/>
    <lineage>
        <taxon>unclassified sequences</taxon>
        <taxon>metagenomes</taxon>
        <taxon>ecological metagenomes</taxon>
    </lineage>
</organism>
<name>A0A6J6IN07_9ZZZZ</name>
<gene>
    <name evidence="1" type="ORF">UFOPK1961_00439</name>
</gene>
<protein>
    <submittedName>
        <fullName evidence="1">Unannotated protein</fullName>
    </submittedName>
</protein>
<evidence type="ECO:0000313" key="1">
    <source>
        <dbReference type="EMBL" id="CAB4625729.1"/>
    </source>
</evidence>
<accession>A0A6J6IN07</accession>